<feature type="transmembrane region" description="Helical" evidence="9">
    <location>
        <begin position="232"/>
        <end position="251"/>
    </location>
</feature>
<dbReference type="PANTHER" id="PTHR11972:SF142">
    <property type="entry name" value="FAD-BINDING FR-TYPE DOMAIN-CONTAINING PROTEIN"/>
    <property type="match status" value="1"/>
</dbReference>
<gene>
    <name evidence="12" type="ORF">SPI_06428</name>
</gene>
<dbReference type="InterPro" id="IPR013121">
    <property type="entry name" value="Fe_red_NAD-bd_6"/>
</dbReference>
<reference evidence="12 13" key="1">
    <citation type="journal article" date="2016" name="Genome Biol. Evol.">
        <title>Divergent and convergent evolution of fungal pathogenicity.</title>
        <authorList>
            <person name="Shang Y."/>
            <person name="Xiao G."/>
            <person name="Zheng P."/>
            <person name="Cen K."/>
            <person name="Zhan S."/>
            <person name="Wang C."/>
        </authorList>
    </citation>
    <scope>NUCLEOTIDE SEQUENCE [LARGE SCALE GENOMIC DNA]</scope>
    <source>
        <strain evidence="12 13">RCEF 264</strain>
    </source>
</reference>
<comment type="caution">
    <text evidence="12">The sequence shown here is derived from an EMBL/GenBank/DDBJ whole genome shotgun (WGS) entry which is preliminary data.</text>
</comment>
<evidence type="ECO:0000256" key="5">
    <source>
        <dbReference type="ARBA" id="ARBA00023002"/>
    </source>
</evidence>
<evidence type="ECO:0000256" key="8">
    <source>
        <dbReference type="SAM" id="MobiDB-lite"/>
    </source>
</evidence>
<dbReference type="InterPro" id="IPR039261">
    <property type="entry name" value="FNR_nucleotide-bd"/>
</dbReference>
<dbReference type="GO" id="GO:0000293">
    <property type="term" value="F:ferric-chelate reductase activity"/>
    <property type="evidence" value="ECO:0007669"/>
    <property type="project" value="TreeGrafter"/>
</dbReference>
<evidence type="ECO:0000259" key="10">
    <source>
        <dbReference type="Pfam" id="PF01794"/>
    </source>
</evidence>
<proteinExistence type="predicted"/>
<feature type="region of interest" description="Disordered" evidence="8">
    <location>
        <begin position="603"/>
        <end position="627"/>
    </location>
</feature>
<keyword evidence="3" id="KW-0249">Electron transport</keyword>
<dbReference type="Pfam" id="PF08030">
    <property type="entry name" value="NAD_binding_6"/>
    <property type="match status" value="1"/>
</dbReference>
<feature type="transmembrane region" description="Helical" evidence="9">
    <location>
        <begin position="192"/>
        <end position="212"/>
    </location>
</feature>
<organism evidence="12 13">
    <name type="scientific">Niveomyces insectorum RCEF 264</name>
    <dbReference type="NCBI Taxonomy" id="1081102"/>
    <lineage>
        <taxon>Eukaryota</taxon>
        <taxon>Fungi</taxon>
        <taxon>Dikarya</taxon>
        <taxon>Ascomycota</taxon>
        <taxon>Pezizomycotina</taxon>
        <taxon>Sordariomycetes</taxon>
        <taxon>Hypocreomycetidae</taxon>
        <taxon>Hypocreales</taxon>
        <taxon>Cordycipitaceae</taxon>
        <taxon>Niveomyces</taxon>
    </lineage>
</organism>
<dbReference type="Gene3D" id="3.40.50.80">
    <property type="entry name" value="Nucleotide-binding domain of ferredoxin-NADP reductase (FNR) module"/>
    <property type="match status" value="1"/>
</dbReference>
<dbReference type="EMBL" id="AZHD01000011">
    <property type="protein sequence ID" value="OAA59226.1"/>
    <property type="molecule type" value="Genomic_DNA"/>
</dbReference>
<evidence type="ECO:0000256" key="6">
    <source>
        <dbReference type="ARBA" id="ARBA00023065"/>
    </source>
</evidence>
<name>A0A167S4F7_9HYPO</name>
<evidence type="ECO:0000256" key="2">
    <source>
        <dbReference type="ARBA" id="ARBA00022692"/>
    </source>
</evidence>
<feature type="transmembrane region" description="Helical" evidence="9">
    <location>
        <begin position="258"/>
        <end position="275"/>
    </location>
</feature>
<dbReference type="CDD" id="cd06186">
    <property type="entry name" value="NOX_Duox_like_FAD_NADP"/>
    <property type="match status" value="1"/>
</dbReference>
<dbReference type="SUPFAM" id="SSF52343">
    <property type="entry name" value="Ferredoxin reductase-like, C-terminal NADP-linked domain"/>
    <property type="match status" value="1"/>
</dbReference>
<evidence type="ECO:0000256" key="9">
    <source>
        <dbReference type="SAM" id="Phobius"/>
    </source>
</evidence>
<evidence type="ECO:0000259" key="11">
    <source>
        <dbReference type="Pfam" id="PF08030"/>
    </source>
</evidence>
<dbReference type="SFLD" id="SFLDS00052">
    <property type="entry name" value="Ferric_Reductase_Domain"/>
    <property type="match status" value="1"/>
</dbReference>
<keyword evidence="7 9" id="KW-0472">Membrane</keyword>
<dbReference type="AlphaFoldDB" id="A0A167S4F7"/>
<dbReference type="OrthoDB" id="10006946at2759"/>
<evidence type="ECO:0000313" key="12">
    <source>
        <dbReference type="EMBL" id="OAA59226.1"/>
    </source>
</evidence>
<dbReference type="InterPro" id="IPR050369">
    <property type="entry name" value="RBOH/FRE"/>
</dbReference>
<accession>A0A167S4F7</accession>
<dbReference type="STRING" id="1081102.A0A167S4F7"/>
<feature type="transmembrane region" description="Helical" evidence="9">
    <location>
        <begin position="28"/>
        <end position="51"/>
    </location>
</feature>
<evidence type="ECO:0000256" key="3">
    <source>
        <dbReference type="ARBA" id="ARBA00022982"/>
    </source>
</evidence>
<dbReference type="GO" id="GO:0033215">
    <property type="term" value="P:reductive iron assimilation"/>
    <property type="evidence" value="ECO:0007669"/>
    <property type="project" value="TreeGrafter"/>
</dbReference>
<evidence type="ECO:0000256" key="4">
    <source>
        <dbReference type="ARBA" id="ARBA00022989"/>
    </source>
</evidence>
<keyword evidence="4 9" id="KW-1133">Transmembrane helix</keyword>
<keyword evidence="6" id="KW-0813">Transport</keyword>
<sequence length="685" mass="73549">MAWPYEFLELTDEEKDARRLVLDRYSHYAFLASLLPALLTFGVRAVLWAAAQVQARYGHLVGGRSSSNSGGVADGGAYAVIPDSPSLKSQRLTTTRGAWAARWRRAQWWLADDVVVWGQAYGQRDQWLAGAFWLVLMTALCVLETGRDYFHLTKRFGAVATAQFPVQYLLALKYANPLAAVFRSSHEQLNRWHRVLGGFVYVLLGLHAAFYTNYFLGHGGLLPRLVRPTVPTGLLAITAMTLMSTTALAVVRRASYRVFFVTHVLAAFSVPFLILFHTRHARYNMATALLLLIADLVLRKIHTVTTQATVAAIPGTDLVTLMAPLPHTALHRFRAHPGAHIYMGLPAAARTPGKVSSSPSLSWSYWLFEFLFNPFTVAAVNDSTNDVTLVVRTRRGPMTAALAKHAAAAAAAAGPTAVGTPSMPDTDNDDGDGDGAATPALATRHHPDAESPRAIGTLPVNIEGPYGAMASQFPTLTPRNVDRVLLVAGGVGATFLVPIYRALVAQAEDGDGSPGLPVDFVWSLRNANEATWAVAAAAAAAAAAAQVGADAGGRNLLADPNVHIFLTGGSLGSNLRNGTAAGHASAAETTTTAAAAAIELNALRRPPRSRSPRSQTRSAIGHIGDGRQRPDLRQVVDSVFRHGSEERVAVLVCGPAGMVRELRASVGVWVRKGRVVWWHNESFGW</sequence>
<keyword evidence="6" id="KW-0406">Ion transport</keyword>
<feature type="transmembrane region" description="Helical" evidence="9">
    <location>
        <begin position="127"/>
        <end position="146"/>
    </location>
</feature>
<dbReference type="SFLD" id="SFLDG01168">
    <property type="entry name" value="Ferric_reductase_subgroup_(FRE"/>
    <property type="match status" value="1"/>
</dbReference>
<feature type="domain" description="Ferric oxidoreductase" evidence="10">
    <location>
        <begin position="156"/>
        <end position="272"/>
    </location>
</feature>
<comment type="subcellular location">
    <subcellularLocation>
        <location evidence="1">Membrane</location>
        <topology evidence="1">Multi-pass membrane protein</topology>
    </subcellularLocation>
</comment>
<dbReference type="PANTHER" id="PTHR11972">
    <property type="entry name" value="NADPH OXIDASE"/>
    <property type="match status" value="1"/>
</dbReference>
<dbReference type="InterPro" id="IPR013130">
    <property type="entry name" value="Fe3_Rdtase_TM_dom"/>
</dbReference>
<keyword evidence="5" id="KW-0560">Oxidoreductase</keyword>
<dbReference type="Pfam" id="PF01794">
    <property type="entry name" value="Ferric_reduct"/>
    <property type="match status" value="1"/>
</dbReference>
<protein>
    <submittedName>
        <fullName evidence="12">Metalloreductase Fre8</fullName>
    </submittedName>
</protein>
<evidence type="ECO:0000256" key="1">
    <source>
        <dbReference type="ARBA" id="ARBA00004141"/>
    </source>
</evidence>
<evidence type="ECO:0000313" key="13">
    <source>
        <dbReference type="Proteomes" id="UP000076874"/>
    </source>
</evidence>
<dbReference type="Proteomes" id="UP000076874">
    <property type="component" value="Unassembled WGS sequence"/>
</dbReference>
<keyword evidence="2 9" id="KW-0812">Transmembrane</keyword>
<evidence type="ECO:0000256" key="7">
    <source>
        <dbReference type="ARBA" id="ARBA00023136"/>
    </source>
</evidence>
<keyword evidence="13" id="KW-1185">Reference proteome</keyword>
<feature type="region of interest" description="Disordered" evidence="8">
    <location>
        <begin position="413"/>
        <end position="455"/>
    </location>
</feature>
<dbReference type="GO" id="GO:0016020">
    <property type="term" value="C:membrane"/>
    <property type="evidence" value="ECO:0007669"/>
    <property type="project" value="UniProtKB-SubCell"/>
</dbReference>
<feature type="domain" description="Ferric reductase NAD binding" evidence="11">
    <location>
        <begin position="482"/>
        <end position="666"/>
    </location>
</feature>